<evidence type="ECO:0000256" key="3">
    <source>
        <dbReference type="ARBA" id="ARBA00023082"/>
    </source>
</evidence>
<evidence type="ECO:0000259" key="7">
    <source>
        <dbReference type="Pfam" id="PF08281"/>
    </source>
</evidence>
<evidence type="ECO:0000256" key="5">
    <source>
        <dbReference type="ARBA" id="ARBA00023163"/>
    </source>
</evidence>
<evidence type="ECO:0000313" key="8">
    <source>
        <dbReference type="EMBL" id="MBA0972182.1"/>
    </source>
</evidence>
<evidence type="ECO:0000256" key="1">
    <source>
        <dbReference type="ARBA" id="ARBA00010641"/>
    </source>
</evidence>
<dbReference type="AlphaFoldDB" id="A0ABD4HL47"/>
<name>A0ABD4HL47_ENTGA</name>
<proteinExistence type="inferred from homology"/>
<evidence type="ECO:0000313" key="9">
    <source>
        <dbReference type="Proteomes" id="UP000571857"/>
    </source>
</evidence>
<feature type="domain" description="RNA polymerase sigma factor 70 region 4 type 2" evidence="7">
    <location>
        <begin position="105"/>
        <end position="157"/>
    </location>
</feature>
<dbReference type="NCBIfam" id="TIGR02937">
    <property type="entry name" value="sigma70-ECF"/>
    <property type="match status" value="1"/>
</dbReference>
<dbReference type="Pfam" id="PF04542">
    <property type="entry name" value="Sigma70_r2"/>
    <property type="match status" value="1"/>
</dbReference>
<dbReference type="Pfam" id="PF08281">
    <property type="entry name" value="Sigma70_r4_2"/>
    <property type="match status" value="1"/>
</dbReference>
<dbReference type="InterPro" id="IPR036388">
    <property type="entry name" value="WH-like_DNA-bd_sf"/>
</dbReference>
<dbReference type="GO" id="GO:0016987">
    <property type="term" value="F:sigma factor activity"/>
    <property type="evidence" value="ECO:0007669"/>
    <property type="project" value="UniProtKB-KW"/>
</dbReference>
<dbReference type="Gene3D" id="1.10.10.10">
    <property type="entry name" value="Winged helix-like DNA-binding domain superfamily/Winged helix DNA-binding domain"/>
    <property type="match status" value="1"/>
</dbReference>
<evidence type="ECO:0000256" key="4">
    <source>
        <dbReference type="ARBA" id="ARBA00023125"/>
    </source>
</evidence>
<dbReference type="InterPro" id="IPR039425">
    <property type="entry name" value="RNA_pol_sigma-70-like"/>
</dbReference>
<dbReference type="Gene3D" id="1.10.1740.10">
    <property type="match status" value="1"/>
</dbReference>
<dbReference type="InterPro" id="IPR013325">
    <property type="entry name" value="RNA_pol_sigma_r2"/>
</dbReference>
<feature type="domain" description="RNA polymerase sigma-70 region 2" evidence="6">
    <location>
        <begin position="9"/>
        <end position="74"/>
    </location>
</feature>
<accession>A0ABD4HL47</accession>
<dbReference type="InterPro" id="IPR013249">
    <property type="entry name" value="RNA_pol_sigma70_r4_t2"/>
</dbReference>
<evidence type="ECO:0000256" key="2">
    <source>
        <dbReference type="ARBA" id="ARBA00023015"/>
    </source>
</evidence>
<dbReference type="GO" id="GO:0003677">
    <property type="term" value="F:DNA binding"/>
    <property type="evidence" value="ECO:0007669"/>
    <property type="project" value="UniProtKB-KW"/>
</dbReference>
<keyword evidence="4" id="KW-0238">DNA-binding</keyword>
<keyword evidence="5" id="KW-0804">Transcription</keyword>
<comment type="caution">
    <text evidence="8">The sequence shown here is derived from an EMBL/GenBank/DDBJ whole genome shotgun (WGS) entry which is preliminary data.</text>
</comment>
<protein>
    <submittedName>
        <fullName evidence="8">Sigma-70 family RNA polymerase sigma factor</fullName>
    </submittedName>
</protein>
<organism evidence="8 9">
    <name type="scientific">Enterococcus gallinarum</name>
    <dbReference type="NCBI Taxonomy" id="1353"/>
    <lineage>
        <taxon>Bacteria</taxon>
        <taxon>Bacillati</taxon>
        <taxon>Bacillota</taxon>
        <taxon>Bacilli</taxon>
        <taxon>Lactobacillales</taxon>
        <taxon>Enterococcaceae</taxon>
        <taxon>Enterococcus</taxon>
    </lineage>
</organism>
<dbReference type="InterPro" id="IPR007627">
    <property type="entry name" value="RNA_pol_sigma70_r2"/>
</dbReference>
<comment type="similarity">
    <text evidence="1">Belongs to the sigma-70 factor family. ECF subfamily.</text>
</comment>
<keyword evidence="2" id="KW-0805">Transcription regulation</keyword>
<reference evidence="8 9" key="1">
    <citation type="submission" date="2020-06" db="EMBL/GenBank/DDBJ databases">
        <title>Crossreactivity between MHC class I-restricted antigens from cancer cells and an enterococcal bacteriophage.</title>
        <authorList>
            <person name="Fluckiger A."/>
            <person name="Daillere R."/>
            <person name="Sassi M."/>
            <person name="Cattoir V."/>
            <person name="Kroemer G."/>
            <person name="Zitvogel L."/>
        </authorList>
    </citation>
    <scope>NUCLEOTIDE SEQUENCE [LARGE SCALE GENOMIC DNA]</scope>
    <source>
        <strain evidence="8 9">EG4</strain>
    </source>
</reference>
<dbReference type="InterPro" id="IPR014284">
    <property type="entry name" value="RNA_pol_sigma-70_dom"/>
</dbReference>
<dbReference type="RefSeq" id="WP_156247616.1">
    <property type="nucleotide sequence ID" value="NZ_CAKOCH010000007.1"/>
</dbReference>
<gene>
    <name evidence="8" type="ORF">HWH42_06225</name>
</gene>
<dbReference type="EMBL" id="JABXJK010000029">
    <property type="protein sequence ID" value="MBA0972182.1"/>
    <property type="molecule type" value="Genomic_DNA"/>
</dbReference>
<dbReference type="PANTHER" id="PTHR43133:SF8">
    <property type="entry name" value="RNA POLYMERASE SIGMA FACTOR HI_1459-RELATED"/>
    <property type="match status" value="1"/>
</dbReference>
<dbReference type="SUPFAM" id="SSF88659">
    <property type="entry name" value="Sigma3 and sigma4 domains of RNA polymerase sigma factors"/>
    <property type="match status" value="1"/>
</dbReference>
<dbReference type="PANTHER" id="PTHR43133">
    <property type="entry name" value="RNA POLYMERASE ECF-TYPE SIGMA FACTO"/>
    <property type="match status" value="1"/>
</dbReference>
<dbReference type="InterPro" id="IPR013324">
    <property type="entry name" value="RNA_pol_sigma_r3/r4-like"/>
</dbReference>
<keyword evidence="3" id="KW-0731">Sigma factor</keyword>
<sequence>MNEKDLDQLIEEFYPTLLLYGISLTRSKSEAEDLVQEAIYRFLLVYDQFENQNLKGWFIRVMRNYFFDKKREEKNKKKVQGKIIVFYQESVEDALSVFLRKKEHESLYNALDLLDNPYREILVSHYFLEMSVKDIADITGYKMSNIKVILYRGRKMLKEALKDA</sequence>
<dbReference type="SUPFAM" id="SSF88946">
    <property type="entry name" value="Sigma2 domain of RNA polymerase sigma factors"/>
    <property type="match status" value="1"/>
</dbReference>
<dbReference type="CDD" id="cd06171">
    <property type="entry name" value="Sigma70_r4"/>
    <property type="match status" value="1"/>
</dbReference>
<dbReference type="Proteomes" id="UP000571857">
    <property type="component" value="Unassembled WGS sequence"/>
</dbReference>
<evidence type="ECO:0000259" key="6">
    <source>
        <dbReference type="Pfam" id="PF04542"/>
    </source>
</evidence>